<dbReference type="EMBL" id="JARPZN010000002">
    <property type="protein sequence ID" value="MDT2689614.1"/>
    <property type="molecule type" value="Genomic_DNA"/>
</dbReference>
<dbReference type="RefSeq" id="WP_311809768.1">
    <property type="nucleotide sequence ID" value="NZ_JARPZN010000002.1"/>
</dbReference>
<dbReference type="AlphaFoldDB" id="A0AAE4KUR6"/>
<gene>
    <name evidence="1" type="ORF">P7E30_05225</name>
</gene>
<dbReference type="Proteomes" id="UP001183682">
    <property type="component" value="Unassembled WGS sequence"/>
</dbReference>
<name>A0AAE4KUR6_ENTGA</name>
<protein>
    <submittedName>
        <fullName evidence="1">Uncharacterized protein</fullName>
    </submittedName>
</protein>
<evidence type="ECO:0000313" key="2">
    <source>
        <dbReference type="Proteomes" id="UP001183682"/>
    </source>
</evidence>
<organism evidence="1 2">
    <name type="scientific">Enterococcus gallinarum</name>
    <dbReference type="NCBI Taxonomy" id="1353"/>
    <lineage>
        <taxon>Bacteria</taxon>
        <taxon>Bacillati</taxon>
        <taxon>Bacillota</taxon>
        <taxon>Bacilli</taxon>
        <taxon>Lactobacillales</taxon>
        <taxon>Enterococcaceae</taxon>
        <taxon>Enterococcus</taxon>
    </lineage>
</organism>
<comment type="caution">
    <text evidence="1">The sequence shown here is derived from an EMBL/GenBank/DDBJ whole genome shotgun (WGS) entry which is preliminary data.</text>
</comment>
<reference evidence="1" key="1">
    <citation type="submission" date="2023-03" db="EMBL/GenBank/DDBJ databases">
        <authorList>
            <person name="Shen W."/>
            <person name="Cai J."/>
        </authorList>
    </citation>
    <scope>NUCLEOTIDE SEQUENCE</scope>
    <source>
        <strain evidence="1">K69-2</strain>
    </source>
</reference>
<proteinExistence type="predicted"/>
<evidence type="ECO:0000313" key="1">
    <source>
        <dbReference type="EMBL" id="MDT2689614.1"/>
    </source>
</evidence>
<accession>A0AAE4KUR6</accession>
<sequence length="80" mass="9262">MALDETSQRLLASTRGSIEEIVNSISNAFRLFGASMDEAVLSIEIKQSRDPRVKKYHQIYRRTKKSRIKKKQLKKIKAIL</sequence>